<evidence type="ECO:0000256" key="7">
    <source>
        <dbReference type="PROSITE-ProRule" id="PRU01091"/>
    </source>
</evidence>
<proteinExistence type="predicted"/>
<dbReference type="EMBL" id="QOQD01000002">
    <property type="protein sequence ID" value="RCL74379.1"/>
    <property type="molecule type" value="Genomic_DNA"/>
</dbReference>
<dbReference type="Gene3D" id="6.10.250.690">
    <property type="match status" value="1"/>
</dbReference>
<evidence type="ECO:0000256" key="4">
    <source>
        <dbReference type="ARBA" id="ARBA00023125"/>
    </source>
</evidence>
<dbReference type="InterPro" id="IPR011006">
    <property type="entry name" value="CheY-like_superfamily"/>
</dbReference>
<dbReference type="GO" id="GO:0032993">
    <property type="term" value="C:protein-DNA complex"/>
    <property type="evidence" value="ECO:0007669"/>
    <property type="project" value="TreeGrafter"/>
</dbReference>
<dbReference type="SUPFAM" id="SSF52172">
    <property type="entry name" value="CheY-like"/>
    <property type="match status" value="1"/>
</dbReference>
<evidence type="ECO:0000256" key="3">
    <source>
        <dbReference type="ARBA" id="ARBA00023015"/>
    </source>
</evidence>
<dbReference type="SMART" id="SM00448">
    <property type="entry name" value="REC"/>
    <property type="match status" value="1"/>
</dbReference>
<dbReference type="GO" id="GO:0006355">
    <property type="term" value="P:regulation of DNA-templated transcription"/>
    <property type="evidence" value="ECO:0007669"/>
    <property type="project" value="InterPro"/>
</dbReference>
<evidence type="ECO:0000313" key="11">
    <source>
        <dbReference type="Proteomes" id="UP000253570"/>
    </source>
</evidence>
<evidence type="ECO:0000256" key="2">
    <source>
        <dbReference type="ARBA" id="ARBA00023012"/>
    </source>
</evidence>
<dbReference type="PANTHER" id="PTHR48111:SF21">
    <property type="entry name" value="DNA-BINDING DUAL MASTER TRANSCRIPTIONAL REGULATOR RPAA"/>
    <property type="match status" value="1"/>
</dbReference>
<dbReference type="InterPro" id="IPR016032">
    <property type="entry name" value="Sig_transdc_resp-reg_C-effctor"/>
</dbReference>
<keyword evidence="4 7" id="KW-0238">DNA-binding</keyword>
<dbReference type="SMART" id="SM00862">
    <property type="entry name" value="Trans_reg_C"/>
    <property type="match status" value="1"/>
</dbReference>
<evidence type="ECO:0000259" key="8">
    <source>
        <dbReference type="PROSITE" id="PS50110"/>
    </source>
</evidence>
<feature type="domain" description="Response regulatory" evidence="8">
    <location>
        <begin position="3"/>
        <end position="116"/>
    </location>
</feature>
<dbReference type="AlphaFoldDB" id="A0A368DRD8"/>
<gene>
    <name evidence="10" type="ORF">DBW71_01240</name>
</gene>
<protein>
    <submittedName>
        <fullName evidence="10">DNA-binding response regulator</fullName>
    </submittedName>
</protein>
<evidence type="ECO:0000256" key="6">
    <source>
        <dbReference type="PROSITE-ProRule" id="PRU00169"/>
    </source>
</evidence>
<dbReference type="SUPFAM" id="SSF46894">
    <property type="entry name" value="C-terminal effector domain of the bipartite response regulators"/>
    <property type="match status" value="1"/>
</dbReference>
<evidence type="ECO:0000259" key="9">
    <source>
        <dbReference type="PROSITE" id="PS51755"/>
    </source>
</evidence>
<reference evidence="10 11" key="1">
    <citation type="journal article" date="2018" name="Microbiome">
        <title>Fine metagenomic profile of the Mediterranean stratified and mixed water columns revealed by assembly and recruitment.</title>
        <authorList>
            <person name="Haro-Moreno J.M."/>
            <person name="Lopez-Perez M."/>
            <person name="De La Torre J.R."/>
            <person name="Picazo A."/>
            <person name="Camacho A."/>
            <person name="Rodriguez-Valera F."/>
        </authorList>
    </citation>
    <scope>NUCLEOTIDE SEQUENCE [LARGE SCALE GENOMIC DNA]</scope>
    <source>
        <strain evidence="10">MED-G57</strain>
    </source>
</reference>
<comment type="caution">
    <text evidence="10">The sequence shown here is derived from an EMBL/GenBank/DDBJ whole genome shotgun (WGS) entry which is preliminary data.</text>
</comment>
<dbReference type="InterPro" id="IPR036388">
    <property type="entry name" value="WH-like_DNA-bd_sf"/>
</dbReference>
<dbReference type="PANTHER" id="PTHR48111">
    <property type="entry name" value="REGULATOR OF RPOS"/>
    <property type="match status" value="1"/>
</dbReference>
<feature type="modified residue" description="4-aspartylphosphate" evidence="6">
    <location>
        <position position="52"/>
    </location>
</feature>
<evidence type="ECO:0000256" key="5">
    <source>
        <dbReference type="ARBA" id="ARBA00023163"/>
    </source>
</evidence>
<dbReference type="InterPro" id="IPR001867">
    <property type="entry name" value="OmpR/PhoB-type_DNA-bd"/>
</dbReference>
<keyword evidence="1 6" id="KW-0597">Phosphoprotein</keyword>
<dbReference type="InterPro" id="IPR001789">
    <property type="entry name" value="Sig_transdc_resp-reg_receiver"/>
</dbReference>
<dbReference type="CDD" id="cd00383">
    <property type="entry name" value="trans_reg_C"/>
    <property type="match status" value="1"/>
</dbReference>
<name>A0A368DRD8_9PROT</name>
<dbReference type="Proteomes" id="UP000253570">
    <property type="component" value="Unassembled WGS sequence"/>
</dbReference>
<dbReference type="Gene3D" id="3.40.50.2300">
    <property type="match status" value="1"/>
</dbReference>
<dbReference type="GO" id="GO:0000976">
    <property type="term" value="F:transcription cis-regulatory region binding"/>
    <property type="evidence" value="ECO:0007669"/>
    <property type="project" value="TreeGrafter"/>
</dbReference>
<dbReference type="Pfam" id="PF00486">
    <property type="entry name" value="Trans_reg_C"/>
    <property type="match status" value="1"/>
</dbReference>
<keyword evidence="2" id="KW-0902">Two-component regulatory system</keyword>
<feature type="DNA-binding region" description="OmpR/PhoB-type" evidence="7">
    <location>
        <begin position="125"/>
        <end position="227"/>
    </location>
</feature>
<keyword evidence="3" id="KW-0805">Transcription regulation</keyword>
<dbReference type="InterPro" id="IPR039420">
    <property type="entry name" value="WalR-like"/>
</dbReference>
<dbReference type="GO" id="GO:0005829">
    <property type="term" value="C:cytosol"/>
    <property type="evidence" value="ECO:0007669"/>
    <property type="project" value="TreeGrafter"/>
</dbReference>
<accession>A0A368DRD8</accession>
<dbReference type="Gene3D" id="1.10.10.10">
    <property type="entry name" value="Winged helix-like DNA-binding domain superfamily/Winged helix DNA-binding domain"/>
    <property type="match status" value="1"/>
</dbReference>
<feature type="domain" description="OmpR/PhoB-type" evidence="9">
    <location>
        <begin position="125"/>
        <end position="227"/>
    </location>
</feature>
<dbReference type="GO" id="GO:0000156">
    <property type="term" value="F:phosphorelay response regulator activity"/>
    <property type="evidence" value="ECO:0007669"/>
    <property type="project" value="TreeGrafter"/>
</dbReference>
<organism evidence="10 11">
    <name type="scientific">PS1 clade bacterium</name>
    <dbReference type="NCBI Taxonomy" id="2175152"/>
    <lineage>
        <taxon>Bacteria</taxon>
        <taxon>Pseudomonadati</taxon>
        <taxon>Pseudomonadota</taxon>
        <taxon>Alphaproteobacteria</taxon>
        <taxon>PS1 clade</taxon>
    </lineage>
</organism>
<evidence type="ECO:0000313" key="10">
    <source>
        <dbReference type="EMBL" id="RCL74379.1"/>
    </source>
</evidence>
<evidence type="ECO:0000256" key="1">
    <source>
        <dbReference type="ARBA" id="ARBA00022553"/>
    </source>
</evidence>
<sequence>MHKIVLIDDDENIITSLEMVLQSSGFDTNSYTNGLVAIEKVREKSPDIILLDIKMPRIDGLEVYNKIRRFSNVPIIFLTSKDSEVDELIGLRLGADDYVRKPFSQKLLIERIKSVLRRNAIRPDDNTSQIGDSLKHLYINHETMTCSWRGNNIDLTVTEFSILKSLLSRPGIIKSRDDLINEAFKETLKKEDRAIDSHIKRIRKKFLFFDSNFDIIKTIYGIGYKIE</sequence>
<dbReference type="PROSITE" id="PS50110">
    <property type="entry name" value="RESPONSE_REGULATORY"/>
    <property type="match status" value="1"/>
</dbReference>
<dbReference type="PROSITE" id="PS51755">
    <property type="entry name" value="OMPR_PHOB"/>
    <property type="match status" value="1"/>
</dbReference>
<dbReference type="Pfam" id="PF00072">
    <property type="entry name" value="Response_reg"/>
    <property type="match status" value="1"/>
</dbReference>
<keyword evidence="5" id="KW-0804">Transcription</keyword>